<dbReference type="AlphaFoldDB" id="A0A7G3AHV7"/>
<feature type="region of interest" description="Disordered" evidence="8">
    <location>
        <begin position="573"/>
        <end position="596"/>
    </location>
</feature>
<dbReference type="PANTHER" id="PTHR46465:SF2">
    <property type="entry name" value="LATERAL SIGNALING TARGET PROTEIN 2 HOMOLOG"/>
    <property type="match status" value="1"/>
</dbReference>
<dbReference type="PROSITE" id="PS50178">
    <property type="entry name" value="ZF_FYVE"/>
    <property type="match status" value="1"/>
</dbReference>
<feature type="compositionally biased region" description="Polar residues" evidence="8">
    <location>
        <begin position="686"/>
        <end position="697"/>
    </location>
</feature>
<feature type="compositionally biased region" description="Low complexity" evidence="8">
    <location>
        <begin position="531"/>
        <end position="554"/>
    </location>
</feature>
<evidence type="ECO:0000256" key="4">
    <source>
        <dbReference type="ARBA" id="ARBA00022723"/>
    </source>
</evidence>
<dbReference type="PANTHER" id="PTHR46465">
    <property type="entry name" value="LATERAL SIGNALING TARGET PROTEIN 2 HOMOLOG"/>
    <property type="match status" value="1"/>
</dbReference>
<dbReference type="GO" id="GO:0008270">
    <property type="term" value="F:zinc ion binding"/>
    <property type="evidence" value="ECO:0007669"/>
    <property type="project" value="UniProtKB-KW"/>
</dbReference>
<dbReference type="InterPro" id="IPR000306">
    <property type="entry name" value="Znf_FYVE"/>
</dbReference>
<feature type="compositionally biased region" description="Low complexity" evidence="8">
    <location>
        <begin position="577"/>
        <end position="593"/>
    </location>
</feature>
<dbReference type="InterPro" id="IPR013083">
    <property type="entry name" value="Znf_RING/FYVE/PHD"/>
</dbReference>
<feature type="region of interest" description="Disordered" evidence="8">
    <location>
        <begin position="417"/>
        <end position="554"/>
    </location>
</feature>
<feature type="compositionally biased region" description="Low complexity" evidence="8">
    <location>
        <begin position="743"/>
        <end position="762"/>
    </location>
</feature>
<sequence>MDTFRKWLNKPKADDKSILARFYHADRALTAVASELDSFDGRAEPERCSRLVGRLRQGQDKVLAITHQIMDELLSDDRAPRAFRAKFPEEVLQESLAGQLWFGAECLAAGSSILNREAESTEMRPLAKAVTKSLDNVRNLLREQCLRNNTPNSPTLNLNINDVATETLCESLKIFDRLFAEFEFRYVSAMVPVKSKQEHEMQEMICVLFSETVQRALKIGLLDQEQVDSFDPALMFSIPRLAIITGLVIYDRGPLNMNMPAEQLSEMFRPFRTLLIKIRDLLRTLNKSELYQLEKLLCTNEDIHLKCDFNCDEKLIRGDEELVISDCCSKEKLTSFYPVVNEDESGSEWHSSEEDRDDVVASVVAKEDNGDLVTTDCTSGYLIPNTNFGNLLQPNDAPLTDSFISSDDEFAVRPAQRECAESKPGDGAAAVQDGQRRDGDSGIGTENTSLDRTPDSETQKVEGGTASMPLTEKYSENWDALERNKEQQQQQQPSCSRSTSGDERGQVAGTSQPQSQQHISTTKKQKVNTNGARSSRTQRTSRRTATSGASTSAPATGNYLRRCVVYPSPGLRARCNDTTSSSSSGDTSSSQSDGDSHEITLALRAAGRMKFKSVENLLHRLFVCIAGVADQLQTNFASDLRQILRSVFLMNESPPPKEEIIPNVQEKPKDASDLFEFRASESDVVVQTNGGSNQSIYSAEEVNPESDSVFEAPRETQGSPRSASEEIETNAVSRTNVERSHSLGESPSDSSTSSAASRRSNSIQEQHSLPSAGIVSPKRINVIVSDENGSGVRHGGSCSAGNSPVSVPRTRSYSSSEHLPVTNGGHQARPERPPRWIPDEEAPRCMACSAVFTAFRRRHHCRCCGKVFCGVCSNSSAPLPKFGLTKAVRVCRACFVREVGTV</sequence>
<dbReference type="VEuPathDB" id="VectorBase:LLONM1_004748"/>
<dbReference type="GO" id="GO:0031901">
    <property type="term" value="C:early endosome membrane"/>
    <property type="evidence" value="ECO:0007669"/>
    <property type="project" value="TreeGrafter"/>
</dbReference>
<dbReference type="Pfam" id="PF01363">
    <property type="entry name" value="FYVE"/>
    <property type="match status" value="1"/>
</dbReference>
<dbReference type="EMBL" id="GITU01005138">
    <property type="protein sequence ID" value="MBC1173841.1"/>
    <property type="molecule type" value="Transcribed_RNA"/>
</dbReference>
<keyword evidence="6" id="KW-0862">Zinc</keyword>
<name>A0A7G3AHV7_LUTLO</name>
<evidence type="ECO:0000313" key="10">
    <source>
        <dbReference type="EMBL" id="MBC1173841.1"/>
    </source>
</evidence>
<feature type="compositionally biased region" description="Basic and acidic residues" evidence="8">
    <location>
        <begin position="473"/>
        <end position="486"/>
    </location>
</feature>
<proteinExistence type="inferred from homology"/>
<dbReference type="SMART" id="SM00064">
    <property type="entry name" value="FYVE"/>
    <property type="match status" value="1"/>
</dbReference>
<organism evidence="10">
    <name type="scientific">Lutzomyia longipalpis</name>
    <name type="common">Sand fly</name>
    <dbReference type="NCBI Taxonomy" id="7200"/>
    <lineage>
        <taxon>Eukaryota</taxon>
        <taxon>Metazoa</taxon>
        <taxon>Ecdysozoa</taxon>
        <taxon>Arthropoda</taxon>
        <taxon>Hexapoda</taxon>
        <taxon>Insecta</taxon>
        <taxon>Pterygota</taxon>
        <taxon>Neoptera</taxon>
        <taxon>Endopterygota</taxon>
        <taxon>Diptera</taxon>
        <taxon>Nematocera</taxon>
        <taxon>Psychodoidea</taxon>
        <taxon>Psychodidae</taxon>
        <taxon>Lutzomyia</taxon>
        <taxon>Lutzomyia</taxon>
    </lineage>
</organism>
<dbReference type="InterPro" id="IPR011011">
    <property type="entry name" value="Znf_FYVE_PHD"/>
</dbReference>
<comment type="similarity">
    <text evidence="2">Belongs to the lst-2 family.</text>
</comment>
<reference evidence="10" key="1">
    <citation type="journal article" date="2020" name="BMC">
        <title>Leishmania infection induces a limited differential gene expression in the sand fly midgut.</title>
        <authorList>
            <person name="Coutinho-Abreu I.V."/>
            <person name="Serafim T.D."/>
            <person name="Meneses C."/>
            <person name="Kamhawi S."/>
            <person name="Oliveira F."/>
            <person name="Valenzuela J.G."/>
        </authorList>
    </citation>
    <scope>NUCLEOTIDE SEQUENCE</scope>
    <source>
        <strain evidence="10">Jacobina</strain>
        <tissue evidence="10">Midgut</tissue>
    </source>
</reference>
<feature type="compositionally biased region" description="Polar residues" evidence="8">
    <location>
        <begin position="508"/>
        <end position="520"/>
    </location>
</feature>
<evidence type="ECO:0000256" key="7">
    <source>
        <dbReference type="PROSITE-ProRule" id="PRU00091"/>
    </source>
</evidence>
<feature type="region of interest" description="Disordered" evidence="8">
    <location>
        <begin position="787"/>
        <end position="834"/>
    </location>
</feature>
<feature type="domain" description="FYVE-type" evidence="9">
    <location>
        <begin position="839"/>
        <end position="899"/>
    </location>
</feature>
<evidence type="ECO:0000256" key="1">
    <source>
        <dbReference type="ARBA" id="ARBA00003580"/>
    </source>
</evidence>
<evidence type="ECO:0000256" key="8">
    <source>
        <dbReference type="SAM" id="MobiDB-lite"/>
    </source>
</evidence>
<dbReference type="SUPFAM" id="SSF57903">
    <property type="entry name" value="FYVE/PHD zinc finger"/>
    <property type="match status" value="1"/>
</dbReference>
<feature type="compositionally biased region" description="Polar residues" evidence="8">
    <location>
        <begin position="799"/>
        <end position="817"/>
    </location>
</feature>
<accession>A0A7G3AHV7</accession>
<dbReference type="InterPro" id="IPR043269">
    <property type="entry name" value="FYVE_LST2"/>
</dbReference>
<protein>
    <recommendedName>
        <fullName evidence="3">Lateral signaling target protein 2 homolog</fullName>
    </recommendedName>
</protein>
<evidence type="ECO:0000256" key="6">
    <source>
        <dbReference type="ARBA" id="ARBA00022833"/>
    </source>
</evidence>
<dbReference type="InterPro" id="IPR051118">
    <property type="entry name" value="LST-2"/>
</dbReference>
<dbReference type="CDD" id="cd15731">
    <property type="entry name" value="FYVE_LST2"/>
    <property type="match status" value="1"/>
</dbReference>
<comment type="function">
    <text evidence="1">Negative regulator of epidermal growth factor receptor (EGFR) signaling.</text>
</comment>
<keyword evidence="4" id="KW-0479">Metal-binding</keyword>
<keyword evidence="5 7" id="KW-0863">Zinc-finger</keyword>
<dbReference type="InterPro" id="IPR017455">
    <property type="entry name" value="Znf_FYVE-rel"/>
</dbReference>
<evidence type="ECO:0000256" key="5">
    <source>
        <dbReference type="ARBA" id="ARBA00022771"/>
    </source>
</evidence>
<evidence type="ECO:0000256" key="2">
    <source>
        <dbReference type="ARBA" id="ARBA00008755"/>
    </source>
</evidence>
<dbReference type="Gene3D" id="3.30.40.10">
    <property type="entry name" value="Zinc/RING finger domain, C3HC4 (zinc finger)"/>
    <property type="match status" value="1"/>
</dbReference>
<evidence type="ECO:0000259" key="9">
    <source>
        <dbReference type="PROSITE" id="PS50178"/>
    </source>
</evidence>
<evidence type="ECO:0000256" key="3">
    <source>
        <dbReference type="ARBA" id="ARBA00019870"/>
    </source>
</evidence>
<feature type="region of interest" description="Disordered" evidence="8">
    <location>
        <begin position="686"/>
        <end position="774"/>
    </location>
</feature>